<accession>A0A6J6QAN4</accession>
<evidence type="ECO:0000259" key="1">
    <source>
        <dbReference type="Pfam" id="PF07755"/>
    </source>
</evidence>
<dbReference type="SUPFAM" id="SSF52540">
    <property type="entry name" value="P-loop containing nucleoside triphosphate hydrolases"/>
    <property type="match status" value="1"/>
</dbReference>
<dbReference type="PIRSF" id="PIRSF026760">
    <property type="entry name" value="UCP026760"/>
    <property type="match status" value="1"/>
</dbReference>
<dbReference type="Pfam" id="PF07755">
    <property type="entry name" value="DUF1611"/>
    <property type="match status" value="1"/>
</dbReference>
<sequence length="343" mass="35835">MSDRRVLILAEGFSGDPHFGKTARGVMRYRPAEVVALLDSERAGETEGGFPIVGSVADALALKPTVALVGVAPAGGRFPPAWRAILRQCIEAGLDIESGLHEFLIRDDEMTALAAMHGVSLRDLRLAPSGLNVPTGANLTHGSKVVTTVGSDCAIGKMTVALELDAEAQRRGIKSEFVPTGQTGIAIAGWGMSVDAVVADFIAGATEQLVMEGVERGGELLWIEGQGSLLHPSYSGVTLGLIHGSAPHVYVLCDKPVEPFVDENPAFPKPSYTFLVDLHERMSLIGRPAKVAAIALNTQGLTDEGARAAVSAAEADSGLVADDPVRFGATRLVDAVLSALGEL</sequence>
<dbReference type="InterPro" id="IPR035402">
    <property type="entry name" value="DgcN-like_N"/>
</dbReference>
<evidence type="ECO:0000313" key="3">
    <source>
        <dbReference type="EMBL" id="CAB4707766.1"/>
    </source>
</evidence>
<dbReference type="Gene3D" id="3.40.50.720">
    <property type="entry name" value="NAD(P)-binding Rossmann-like Domain"/>
    <property type="match status" value="1"/>
</dbReference>
<dbReference type="Pfam" id="PF17396">
    <property type="entry name" value="DUF1611_N"/>
    <property type="match status" value="1"/>
</dbReference>
<dbReference type="PANTHER" id="PTHR40690">
    <property type="entry name" value="GLL3100 PROTEIN"/>
    <property type="match status" value="1"/>
</dbReference>
<protein>
    <submittedName>
        <fullName evidence="3">Unannotated protein</fullName>
    </submittedName>
</protein>
<feature type="domain" description="D-glutamate N-acetyltransferase-like C-terminal" evidence="1">
    <location>
        <begin position="135"/>
        <end position="333"/>
    </location>
</feature>
<dbReference type="PANTHER" id="PTHR40690:SF1">
    <property type="entry name" value="DUF1611 DOMAIN-CONTAINING PROTEIN"/>
    <property type="match status" value="1"/>
</dbReference>
<dbReference type="EMBL" id="CAEZXP010000008">
    <property type="protein sequence ID" value="CAB4707766.1"/>
    <property type="molecule type" value="Genomic_DNA"/>
</dbReference>
<dbReference type="Gene3D" id="3.40.50.300">
    <property type="entry name" value="P-loop containing nucleotide triphosphate hydrolases"/>
    <property type="match status" value="1"/>
</dbReference>
<organism evidence="3">
    <name type="scientific">freshwater metagenome</name>
    <dbReference type="NCBI Taxonomy" id="449393"/>
    <lineage>
        <taxon>unclassified sequences</taxon>
        <taxon>metagenomes</taxon>
        <taxon>ecological metagenomes</taxon>
    </lineage>
</organism>
<dbReference type="InterPro" id="IPR035086">
    <property type="entry name" value="DgcN-like_C"/>
</dbReference>
<dbReference type="InterPro" id="IPR027417">
    <property type="entry name" value="P-loop_NTPase"/>
</dbReference>
<proteinExistence type="predicted"/>
<feature type="domain" description="D-glutamate N-acetyltransferase-like N-terminal" evidence="2">
    <location>
        <begin position="47"/>
        <end position="125"/>
    </location>
</feature>
<gene>
    <name evidence="3" type="ORF">UFOPK2399_01787</name>
</gene>
<dbReference type="AlphaFoldDB" id="A0A6J6QAN4"/>
<evidence type="ECO:0000259" key="2">
    <source>
        <dbReference type="Pfam" id="PF17396"/>
    </source>
</evidence>
<reference evidence="3" key="1">
    <citation type="submission" date="2020-05" db="EMBL/GenBank/DDBJ databases">
        <authorList>
            <person name="Chiriac C."/>
            <person name="Salcher M."/>
            <person name="Ghai R."/>
            <person name="Kavagutti S V."/>
        </authorList>
    </citation>
    <scope>NUCLEOTIDE SEQUENCE</scope>
</reference>
<dbReference type="InterPro" id="IPR011669">
    <property type="entry name" value="DgcN-like"/>
</dbReference>
<name>A0A6J6QAN4_9ZZZZ</name>